<evidence type="ECO:0000256" key="1">
    <source>
        <dbReference type="SAM" id="MobiDB-lite"/>
    </source>
</evidence>
<feature type="region of interest" description="Disordered" evidence="1">
    <location>
        <begin position="43"/>
        <end position="74"/>
    </location>
</feature>
<organism evidence="2 3">
    <name type="scientific">Boletus edulis BED1</name>
    <dbReference type="NCBI Taxonomy" id="1328754"/>
    <lineage>
        <taxon>Eukaryota</taxon>
        <taxon>Fungi</taxon>
        <taxon>Dikarya</taxon>
        <taxon>Basidiomycota</taxon>
        <taxon>Agaricomycotina</taxon>
        <taxon>Agaricomycetes</taxon>
        <taxon>Agaricomycetidae</taxon>
        <taxon>Boletales</taxon>
        <taxon>Boletineae</taxon>
        <taxon>Boletaceae</taxon>
        <taxon>Boletoideae</taxon>
        <taxon>Boletus</taxon>
    </lineage>
</organism>
<evidence type="ECO:0000313" key="3">
    <source>
        <dbReference type="Proteomes" id="UP001194468"/>
    </source>
</evidence>
<sequence length="321" mass="35464">MTPLRRDDTMNHGRGIQVRLSYHASRFTSPIREQKAFAIMGPSSTRRRTVQAPSLTVPSSTAERADIPASPTRARWAGIRRLGRGDRRPGGHSCTCGHGTLREGQGIVYAGTPEAVASVGTRLQSGAAAFDKAKRLLPRDGNSAVRRAMEIRTAHIHIAYLPVPAKPAGILNRPQFQCPSWEREKRYRRMMPTHQKLWIQIRRDPGCIGEADYTHPGHANDNTTIERKLGHSIVRVNRTNVKTSKRRAAGPVDSKLDGDDPIMDVFRGSVAFILLMDRTDINVIIMVSVASWSWKKGPGRYRLILSISSSDIAVVVVPGAT</sequence>
<keyword evidence="3" id="KW-1185">Reference proteome</keyword>
<gene>
    <name evidence="2" type="ORF">L210DRAFT_3501075</name>
</gene>
<reference evidence="2" key="1">
    <citation type="submission" date="2019-10" db="EMBL/GenBank/DDBJ databases">
        <authorList>
            <consortium name="DOE Joint Genome Institute"/>
            <person name="Kuo A."/>
            <person name="Miyauchi S."/>
            <person name="Kiss E."/>
            <person name="Drula E."/>
            <person name="Kohler A."/>
            <person name="Sanchez-Garcia M."/>
            <person name="Andreopoulos B."/>
            <person name="Barry K.W."/>
            <person name="Bonito G."/>
            <person name="Buee M."/>
            <person name="Carver A."/>
            <person name="Chen C."/>
            <person name="Cichocki N."/>
            <person name="Clum A."/>
            <person name="Culley D."/>
            <person name="Crous P.W."/>
            <person name="Fauchery L."/>
            <person name="Girlanda M."/>
            <person name="Hayes R."/>
            <person name="Keri Z."/>
            <person name="LaButti K."/>
            <person name="Lipzen A."/>
            <person name="Lombard V."/>
            <person name="Magnuson J."/>
            <person name="Maillard F."/>
            <person name="Morin E."/>
            <person name="Murat C."/>
            <person name="Nolan M."/>
            <person name="Ohm R."/>
            <person name="Pangilinan J."/>
            <person name="Pereira M."/>
            <person name="Perotto S."/>
            <person name="Peter M."/>
            <person name="Riley R."/>
            <person name="Sitrit Y."/>
            <person name="Stielow B."/>
            <person name="Szollosi G."/>
            <person name="Zifcakova L."/>
            <person name="Stursova M."/>
            <person name="Spatafora J.W."/>
            <person name="Tedersoo L."/>
            <person name="Vaario L.-M."/>
            <person name="Yamada A."/>
            <person name="Yan M."/>
            <person name="Wang P."/>
            <person name="Xu J."/>
            <person name="Bruns T."/>
            <person name="Baldrian P."/>
            <person name="Vilgalys R."/>
            <person name="Henrissat B."/>
            <person name="Grigoriev I.V."/>
            <person name="Hibbett D."/>
            <person name="Nagy L.G."/>
            <person name="Martin F.M."/>
        </authorList>
    </citation>
    <scope>NUCLEOTIDE SEQUENCE</scope>
    <source>
        <strain evidence="2">BED1</strain>
    </source>
</reference>
<name>A0AAD4C2N3_BOLED</name>
<comment type="caution">
    <text evidence="2">The sequence shown here is derived from an EMBL/GenBank/DDBJ whole genome shotgun (WGS) entry which is preliminary data.</text>
</comment>
<reference evidence="2" key="2">
    <citation type="journal article" date="2020" name="Nat. Commun.">
        <title>Large-scale genome sequencing of mycorrhizal fungi provides insights into the early evolution of symbiotic traits.</title>
        <authorList>
            <person name="Miyauchi S."/>
            <person name="Kiss E."/>
            <person name="Kuo A."/>
            <person name="Drula E."/>
            <person name="Kohler A."/>
            <person name="Sanchez-Garcia M."/>
            <person name="Morin E."/>
            <person name="Andreopoulos B."/>
            <person name="Barry K.W."/>
            <person name="Bonito G."/>
            <person name="Buee M."/>
            <person name="Carver A."/>
            <person name="Chen C."/>
            <person name="Cichocki N."/>
            <person name="Clum A."/>
            <person name="Culley D."/>
            <person name="Crous P.W."/>
            <person name="Fauchery L."/>
            <person name="Girlanda M."/>
            <person name="Hayes R.D."/>
            <person name="Keri Z."/>
            <person name="LaButti K."/>
            <person name="Lipzen A."/>
            <person name="Lombard V."/>
            <person name="Magnuson J."/>
            <person name="Maillard F."/>
            <person name="Murat C."/>
            <person name="Nolan M."/>
            <person name="Ohm R.A."/>
            <person name="Pangilinan J."/>
            <person name="Pereira M.F."/>
            <person name="Perotto S."/>
            <person name="Peter M."/>
            <person name="Pfister S."/>
            <person name="Riley R."/>
            <person name="Sitrit Y."/>
            <person name="Stielow J.B."/>
            <person name="Szollosi G."/>
            <person name="Zifcakova L."/>
            <person name="Stursova M."/>
            <person name="Spatafora J.W."/>
            <person name="Tedersoo L."/>
            <person name="Vaario L.M."/>
            <person name="Yamada A."/>
            <person name="Yan M."/>
            <person name="Wang P."/>
            <person name="Xu J."/>
            <person name="Bruns T."/>
            <person name="Baldrian P."/>
            <person name="Vilgalys R."/>
            <person name="Dunand C."/>
            <person name="Henrissat B."/>
            <person name="Grigoriev I.V."/>
            <person name="Hibbett D."/>
            <person name="Nagy L.G."/>
            <person name="Martin F.M."/>
        </authorList>
    </citation>
    <scope>NUCLEOTIDE SEQUENCE</scope>
    <source>
        <strain evidence="2">BED1</strain>
    </source>
</reference>
<protein>
    <submittedName>
        <fullName evidence="2">Uncharacterized protein</fullName>
    </submittedName>
</protein>
<accession>A0AAD4C2N3</accession>
<dbReference type="AlphaFoldDB" id="A0AAD4C2N3"/>
<dbReference type="Proteomes" id="UP001194468">
    <property type="component" value="Unassembled WGS sequence"/>
</dbReference>
<dbReference type="EMBL" id="WHUW01000004">
    <property type="protein sequence ID" value="KAF8447379.1"/>
    <property type="molecule type" value="Genomic_DNA"/>
</dbReference>
<feature type="compositionally biased region" description="Polar residues" evidence="1">
    <location>
        <begin position="51"/>
        <end position="62"/>
    </location>
</feature>
<evidence type="ECO:0000313" key="2">
    <source>
        <dbReference type="EMBL" id="KAF8447379.1"/>
    </source>
</evidence>
<proteinExistence type="predicted"/>